<protein>
    <submittedName>
        <fullName evidence="1">Uncharacterized protein</fullName>
    </submittedName>
</protein>
<accession>A0ACC3NDU3</accession>
<proteinExistence type="predicted"/>
<evidence type="ECO:0000313" key="1">
    <source>
        <dbReference type="EMBL" id="KAK3715181.1"/>
    </source>
</evidence>
<evidence type="ECO:0000313" key="2">
    <source>
        <dbReference type="Proteomes" id="UP001281147"/>
    </source>
</evidence>
<dbReference type="EMBL" id="JAUTXU010000051">
    <property type="protein sequence ID" value="KAK3715181.1"/>
    <property type="molecule type" value="Genomic_DNA"/>
</dbReference>
<gene>
    <name evidence="1" type="ORF">LTR37_007391</name>
</gene>
<name>A0ACC3NDU3_9PEZI</name>
<reference evidence="1" key="1">
    <citation type="submission" date="2023-07" db="EMBL/GenBank/DDBJ databases">
        <title>Black Yeasts Isolated from many extreme environments.</title>
        <authorList>
            <person name="Coleine C."/>
            <person name="Stajich J.E."/>
            <person name="Selbmann L."/>
        </authorList>
    </citation>
    <scope>NUCLEOTIDE SEQUENCE</scope>
    <source>
        <strain evidence="1">CCFEE 5714</strain>
    </source>
</reference>
<dbReference type="Proteomes" id="UP001281147">
    <property type="component" value="Unassembled WGS sequence"/>
</dbReference>
<organism evidence="1 2">
    <name type="scientific">Vermiconidia calcicola</name>
    <dbReference type="NCBI Taxonomy" id="1690605"/>
    <lineage>
        <taxon>Eukaryota</taxon>
        <taxon>Fungi</taxon>
        <taxon>Dikarya</taxon>
        <taxon>Ascomycota</taxon>
        <taxon>Pezizomycotina</taxon>
        <taxon>Dothideomycetes</taxon>
        <taxon>Dothideomycetidae</taxon>
        <taxon>Mycosphaerellales</taxon>
        <taxon>Extremaceae</taxon>
        <taxon>Vermiconidia</taxon>
    </lineage>
</organism>
<keyword evidence="2" id="KW-1185">Reference proteome</keyword>
<sequence length="569" mass="64218">MNLYPYAAIEGSVEIRVLHIEKAYEDNDPIHCRFQTIPLRHFDPMSIHDESADKDELYVALSYCWGPMFSDGSHLTHTIVCDSHVLKVTANLHAALRQIRRKLDSLDLCVYTPLAMTKKELTWKLQPQMDESTKARASYQQVAQMASIYARAQCVVIWLGENSGGAGNNIETANIVSFLQRPKDFATRKDAGFTDDERNTIAQLLQLPWFKRRWIIQEILSSRITYVLYGGLMFAVEDLLKSARLVGGMNLGILGGSGPGDKLFLHLMQNYDHHECADDRDKVYALASISDDVRVSIDYGLTTEAVYVSTASACVESGQVAEVLACASSRAAPRPSRHLPTWVPDWRIPMTFMSSKHRAAVWGILQRKFYEDRSADGDVDIQGMRLIVYGWVATPCYSTVPCMHGRCVYCDLFRGFAASVESAKGRERRAENDLRTAEAEDEQRSMRLETCRGQDNLFKSRPRGRRSGELSPQHFLVVDLQDYKAKRQSLEDRVAHLKDTMSRCHGDGGENPPTICILRPLMTAFLVRKCQKSSLHHGTPAYELLGCAFEADHPDNYFDQHPPETICIV</sequence>
<comment type="caution">
    <text evidence="1">The sequence shown here is derived from an EMBL/GenBank/DDBJ whole genome shotgun (WGS) entry which is preliminary data.</text>
</comment>